<sequence>MSDRHEAFRALHRTGSPLLLPNAWDHASAAALARAGFPAIGTTSLGVAAAAGKADATGAAREETLRLARGIARLPALITVDIEGGFSDRPEDVADLARELTGVGVVGVNLEDGRPDGTLTAVDAQCALIRAVKDAAPDLFVNARTDTYWLGAGGEAETERRVAAYQRAGADGVFVPGVRDESVIAALVGALDVPLNVLHAPDGPSPARLADLGVRRVSTGSLLFRAAVQQAVDVAQEFIRGAARPRDVLSYADAQDLATAFEDRTREPGR</sequence>
<dbReference type="OrthoDB" id="9780430at2"/>
<dbReference type="Pfam" id="PF13714">
    <property type="entry name" value="PEP_mutase"/>
    <property type="match status" value="1"/>
</dbReference>
<reference evidence="1 4" key="2">
    <citation type="submission" date="2020-08" db="EMBL/GenBank/DDBJ databases">
        <title>Genomic Encyclopedia of Type Strains, Phase III (KMG-III): the genomes of soil and plant-associated and newly described type strains.</title>
        <authorList>
            <person name="Whitman W."/>
        </authorList>
    </citation>
    <scope>NUCLEOTIDE SEQUENCE [LARGE SCALE GENOMIC DNA]</scope>
    <source>
        <strain evidence="1 4">CECT 3146</strain>
    </source>
</reference>
<dbReference type="PANTHER" id="PTHR42905:SF16">
    <property type="entry name" value="CARBOXYPHOSPHONOENOLPYRUVATE PHOSPHONOMUTASE-LIKE PROTEIN (AFU_ORTHOLOGUE AFUA_5G07230)"/>
    <property type="match status" value="1"/>
</dbReference>
<dbReference type="Proteomes" id="UP000549009">
    <property type="component" value="Unassembled WGS sequence"/>
</dbReference>
<dbReference type="InterPro" id="IPR040442">
    <property type="entry name" value="Pyrv_kinase-like_dom_sf"/>
</dbReference>
<evidence type="ECO:0000313" key="2">
    <source>
        <dbReference type="EMBL" id="QEV58377.1"/>
    </source>
</evidence>
<gene>
    <name evidence="2" type="ORF">CP982_06385</name>
    <name evidence="1" type="ORF">FHS40_000732</name>
</gene>
<dbReference type="KEGG" id="sspb:CP982_06385"/>
<dbReference type="GO" id="GO:0016829">
    <property type="term" value="F:lyase activity"/>
    <property type="evidence" value="ECO:0007669"/>
    <property type="project" value="UniProtKB-KW"/>
</dbReference>
<organism evidence="2 3">
    <name type="scientific">Streptomyces spectabilis</name>
    <dbReference type="NCBI Taxonomy" id="68270"/>
    <lineage>
        <taxon>Bacteria</taxon>
        <taxon>Bacillati</taxon>
        <taxon>Actinomycetota</taxon>
        <taxon>Actinomycetes</taxon>
        <taxon>Kitasatosporales</taxon>
        <taxon>Streptomycetaceae</taxon>
        <taxon>Streptomyces</taxon>
    </lineage>
</organism>
<keyword evidence="2" id="KW-0670">Pyruvate</keyword>
<keyword evidence="2" id="KW-0456">Lyase</keyword>
<proteinExistence type="predicted"/>
<dbReference type="SUPFAM" id="SSF51621">
    <property type="entry name" value="Phosphoenolpyruvate/pyruvate domain"/>
    <property type="match status" value="1"/>
</dbReference>
<dbReference type="EMBL" id="CP023690">
    <property type="protein sequence ID" value="QEV58377.1"/>
    <property type="molecule type" value="Genomic_DNA"/>
</dbReference>
<evidence type="ECO:0000313" key="4">
    <source>
        <dbReference type="Proteomes" id="UP000549009"/>
    </source>
</evidence>
<dbReference type="AlphaFoldDB" id="A0A5P2X026"/>
<evidence type="ECO:0000313" key="1">
    <source>
        <dbReference type="EMBL" id="MBB5101679.1"/>
    </source>
</evidence>
<dbReference type="InterPro" id="IPR015813">
    <property type="entry name" value="Pyrv/PenolPyrv_kinase-like_dom"/>
</dbReference>
<name>A0A5P2X026_STRST</name>
<dbReference type="EMBL" id="JACHJD010000001">
    <property type="protein sequence ID" value="MBB5101679.1"/>
    <property type="molecule type" value="Genomic_DNA"/>
</dbReference>
<reference evidence="2 3" key="1">
    <citation type="submission" date="2017-09" db="EMBL/GenBank/DDBJ databases">
        <authorList>
            <person name="Lee N."/>
            <person name="Cho B.-K."/>
        </authorList>
    </citation>
    <scope>NUCLEOTIDE SEQUENCE [LARGE SCALE GENOMIC DNA]</scope>
    <source>
        <strain evidence="2 3">ATCC 27465</strain>
    </source>
</reference>
<evidence type="ECO:0000313" key="3">
    <source>
        <dbReference type="Proteomes" id="UP000326505"/>
    </source>
</evidence>
<keyword evidence="4" id="KW-1185">Reference proteome</keyword>
<dbReference type="InterPro" id="IPR039556">
    <property type="entry name" value="ICL/PEPM"/>
</dbReference>
<dbReference type="Gene3D" id="3.20.20.60">
    <property type="entry name" value="Phosphoenolpyruvate-binding domains"/>
    <property type="match status" value="1"/>
</dbReference>
<protein>
    <submittedName>
        <fullName evidence="1">2-methylisocitrate lyase-like PEP mutase family enzyme</fullName>
    </submittedName>
    <submittedName>
        <fullName evidence="2">Isocitrate lyase/phosphoenolpyruvate mutase family protein</fullName>
    </submittedName>
</protein>
<dbReference type="RefSeq" id="WP_150509583.1">
    <property type="nucleotide sequence ID" value="NZ_BMSQ01000024.1"/>
</dbReference>
<dbReference type="CDD" id="cd00377">
    <property type="entry name" value="ICL_PEPM"/>
    <property type="match status" value="1"/>
</dbReference>
<dbReference type="PANTHER" id="PTHR42905">
    <property type="entry name" value="PHOSPHOENOLPYRUVATE CARBOXYLASE"/>
    <property type="match status" value="1"/>
</dbReference>
<accession>A0A5P2X026</accession>
<dbReference type="Proteomes" id="UP000326505">
    <property type="component" value="Chromosome"/>
</dbReference>